<dbReference type="GO" id="GO:0044781">
    <property type="term" value="P:bacterial-type flagellum organization"/>
    <property type="evidence" value="ECO:0007669"/>
    <property type="project" value="UniProtKB-KW"/>
</dbReference>
<feature type="domain" description="Anti-sigma-28 factor FlgM C-terminal" evidence="9">
    <location>
        <begin position="44"/>
        <end position="83"/>
    </location>
</feature>
<evidence type="ECO:0000313" key="11">
    <source>
        <dbReference type="Proteomes" id="UP000477739"/>
    </source>
</evidence>
<organism evidence="10 11">
    <name type="scientific">Intestinirhabdus alba</name>
    <dbReference type="NCBI Taxonomy" id="2899544"/>
    <lineage>
        <taxon>Bacteria</taxon>
        <taxon>Pseudomonadati</taxon>
        <taxon>Pseudomonadota</taxon>
        <taxon>Gammaproteobacteria</taxon>
        <taxon>Enterobacterales</taxon>
        <taxon>Enterobacteriaceae</taxon>
        <taxon>Intestinirhabdus</taxon>
    </lineage>
</organism>
<evidence type="ECO:0000256" key="3">
    <source>
        <dbReference type="ARBA" id="ARBA00022491"/>
    </source>
</evidence>
<comment type="caution">
    <text evidence="10">The sequence shown here is derived from an EMBL/GenBank/DDBJ whole genome shotgun (WGS) entry which is preliminary data.</text>
</comment>
<keyword evidence="3" id="KW-0678">Repressor</keyword>
<evidence type="ECO:0000256" key="8">
    <source>
        <dbReference type="ARBA" id="ARBA00030117"/>
    </source>
</evidence>
<accession>A0A6L6IJV2</accession>
<dbReference type="NCBIfam" id="TIGR03824">
    <property type="entry name" value="FlgM_jcvi"/>
    <property type="match status" value="1"/>
</dbReference>
<protein>
    <recommendedName>
        <fullName evidence="2">Negative regulator of flagellin synthesis</fullName>
    </recommendedName>
    <alternativeName>
        <fullName evidence="8">Anti-sigma-28 factor</fullName>
    </alternativeName>
</protein>
<evidence type="ECO:0000256" key="4">
    <source>
        <dbReference type="ARBA" id="ARBA00022795"/>
    </source>
</evidence>
<keyword evidence="4" id="KW-1005">Bacterial flagellum biogenesis</keyword>
<dbReference type="InterPro" id="IPR035890">
    <property type="entry name" value="Anti-sigma-28_factor_FlgM_sf"/>
</dbReference>
<evidence type="ECO:0000256" key="7">
    <source>
        <dbReference type="ARBA" id="ARBA00024739"/>
    </source>
</evidence>
<proteinExistence type="inferred from homology"/>
<dbReference type="EMBL" id="WMJZ01000008">
    <property type="protein sequence ID" value="MTH46157.1"/>
    <property type="molecule type" value="Genomic_DNA"/>
</dbReference>
<evidence type="ECO:0000259" key="9">
    <source>
        <dbReference type="Pfam" id="PF04316"/>
    </source>
</evidence>
<dbReference type="SUPFAM" id="SSF101498">
    <property type="entry name" value="Anti-sigma factor FlgM"/>
    <property type="match status" value="1"/>
</dbReference>
<keyword evidence="10" id="KW-0282">Flagellum</keyword>
<keyword evidence="5" id="KW-0805">Transcription regulation</keyword>
<dbReference type="RefSeq" id="WP_155107793.1">
    <property type="nucleotide sequence ID" value="NZ_WMJZ01000008.1"/>
</dbReference>
<gene>
    <name evidence="10" type="primary">flgM</name>
    <name evidence="10" type="ORF">GJV78_07815</name>
</gene>
<evidence type="ECO:0000256" key="5">
    <source>
        <dbReference type="ARBA" id="ARBA00023015"/>
    </source>
</evidence>
<keyword evidence="10" id="KW-0966">Cell projection</keyword>
<dbReference type="InterPro" id="IPR007412">
    <property type="entry name" value="FlgM"/>
</dbReference>
<keyword evidence="6" id="KW-0804">Transcription</keyword>
<evidence type="ECO:0000256" key="1">
    <source>
        <dbReference type="ARBA" id="ARBA00005322"/>
    </source>
</evidence>
<comment type="function">
    <text evidence="7">Responsible for the coupling of flagellin expression to flagellar assembly by preventing expression of the flagellin genes when a component of the middle class of proteins is defective. It negatively regulates flagellar genes by inhibiting the activity of FliA by directly binding to FliA.</text>
</comment>
<evidence type="ECO:0000256" key="2">
    <source>
        <dbReference type="ARBA" id="ARBA00017823"/>
    </source>
</evidence>
<dbReference type="GO" id="GO:0045892">
    <property type="term" value="P:negative regulation of DNA-templated transcription"/>
    <property type="evidence" value="ECO:0007669"/>
    <property type="project" value="InterPro"/>
</dbReference>
<dbReference type="OrthoDB" id="6604101at2"/>
<dbReference type="InterPro" id="IPR031316">
    <property type="entry name" value="FlgM_C"/>
</dbReference>
<dbReference type="AlphaFoldDB" id="A0A6L6IJV2"/>
<reference evidence="10 11" key="1">
    <citation type="submission" date="2019-11" db="EMBL/GenBank/DDBJ databases">
        <title>Escherichia alba sp. nov. isolated from the gut of plastic-eating superworms Zophobas atratus.</title>
        <authorList>
            <person name="Yang Y."/>
        </authorList>
    </citation>
    <scope>NUCLEOTIDE SEQUENCE [LARGE SCALE GENOMIC DNA]</scope>
    <source>
        <strain evidence="11">BIT-B35</strain>
    </source>
</reference>
<dbReference type="Proteomes" id="UP000477739">
    <property type="component" value="Unassembled WGS sequence"/>
</dbReference>
<keyword evidence="10" id="KW-0969">Cilium</keyword>
<evidence type="ECO:0000313" key="10">
    <source>
        <dbReference type="EMBL" id="MTH46157.1"/>
    </source>
</evidence>
<sequence>MKVTATPFNLAAAIGKSSAAEQTRAVAREGSKVERSAAVDPVLGDAQTQLSALPEVDMARVAEMKEAISSGKIAVNLDSLTNAMQKYFQR</sequence>
<name>A0A6L6IJV2_9ENTR</name>
<keyword evidence="11" id="KW-1185">Reference proteome</keyword>
<evidence type="ECO:0000256" key="6">
    <source>
        <dbReference type="ARBA" id="ARBA00023163"/>
    </source>
</evidence>
<dbReference type="Pfam" id="PF04316">
    <property type="entry name" value="FlgM"/>
    <property type="match status" value="1"/>
</dbReference>
<comment type="similarity">
    <text evidence="1">Belongs to the FlgM family.</text>
</comment>